<keyword evidence="1 2" id="KW-0597">Phosphoprotein</keyword>
<evidence type="ECO:0000256" key="1">
    <source>
        <dbReference type="ARBA" id="ARBA00022553"/>
    </source>
</evidence>
<evidence type="ECO:0000259" key="3">
    <source>
        <dbReference type="PROSITE" id="PS50110"/>
    </source>
</evidence>
<evidence type="ECO:0000313" key="5">
    <source>
        <dbReference type="Proteomes" id="UP000494365"/>
    </source>
</evidence>
<protein>
    <recommendedName>
        <fullName evidence="3">Response regulatory domain-containing protein</fullName>
    </recommendedName>
</protein>
<dbReference type="PANTHER" id="PTHR44591">
    <property type="entry name" value="STRESS RESPONSE REGULATOR PROTEIN 1"/>
    <property type="match status" value="1"/>
</dbReference>
<gene>
    <name evidence="4" type="ORF">LMG28614_06959</name>
</gene>
<dbReference type="AlphaFoldDB" id="A0A6S7D725"/>
<dbReference type="InterPro" id="IPR011006">
    <property type="entry name" value="CheY-like_superfamily"/>
</dbReference>
<dbReference type="InterPro" id="IPR050595">
    <property type="entry name" value="Bact_response_regulator"/>
</dbReference>
<organism evidence="4 5">
    <name type="scientific">Paraburkholderia ultramafica</name>
    <dbReference type="NCBI Taxonomy" id="1544867"/>
    <lineage>
        <taxon>Bacteria</taxon>
        <taxon>Pseudomonadati</taxon>
        <taxon>Pseudomonadota</taxon>
        <taxon>Betaproteobacteria</taxon>
        <taxon>Burkholderiales</taxon>
        <taxon>Burkholderiaceae</taxon>
        <taxon>Paraburkholderia</taxon>
    </lineage>
</organism>
<accession>A0A6S7D725</accession>
<dbReference type="InterPro" id="IPR001789">
    <property type="entry name" value="Sig_transdc_resp-reg_receiver"/>
</dbReference>
<dbReference type="PROSITE" id="PS50110">
    <property type="entry name" value="RESPONSE_REGULATORY"/>
    <property type="match status" value="1"/>
</dbReference>
<dbReference type="PANTHER" id="PTHR44591:SF25">
    <property type="entry name" value="CHEMOTAXIS TWO-COMPONENT RESPONSE REGULATOR"/>
    <property type="match status" value="1"/>
</dbReference>
<feature type="domain" description="Response regulatory" evidence="3">
    <location>
        <begin position="23"/>
        <end position="140"/>
    </location>
</feature>
<evidence type="ECO:0000256" key="2">
    <source>
        <dbReference type="PROSITE-ProRule" id="PRU00169"/>
    </source>
</evidence>
<sequence length="143" mass="15108">MDAEVFRVESDPHHGTAMSSARLVSIVDDDESARLAAANLVRSMGWQTCTFASAEAYLQSMQGADGGATGCLLSDVRMPVISGVEMFERLLALGIAPPTVFMTAFPTDALRAHVLARGALALLEKPLDVAALAQHLTRVLGTP</sequence>
<feature type="modified residue" description="4-aspartylphosphate" evidence="2">
    <location>
        <position position="75"/>
    </location>
</feature>
<proteinExistence type="predicted"/>
<dbReference type="EMBL" id="CADIKK010000067">
    <property type="protein sequence ID" value="CAB3809144.1"/>
    <property type="molecule type" value="Genomic_DNA"/>
</dbReference>
<keyword evidence="5" id="KW-1185">Reference proteome</keyword>
<dbReference type="SUPFAM" id="SSF52172">
    <property type="entry name" value="CheY-like"/>
    <property type="match status" value="1"/>
</dbReference>
<name>A0A6S7D725_9BURK</name>
<evidence type="ECO:0000313" key="4">
    <source>
        <dbReference type="EMBL" id="CAB3809144.1"/>
    </source>
</evidence>
<dbReference type="Proteomes" id="UP000494365">
    <property type="component" value="Unassembled WGS sequence"/>
</dbReference>
<dbReference type="Gene3D" id="3.40.50.2300">
    <property type="match status" value="1"/>
</dbReference>
<dbReference type="Pfam" id="PF00072">
    <property type="entry name" value="Response_reg"/>
    <property type="match status" value="1"/>
</dbReference>
<dbReference type="SMART" id="SM00448">
    <property type="entry name" value="REC"/>
    <property type="match status" value="1"/>
</dbReference>
<reference evidence="4 5" key="1">
    <citation type="submission" date="2020-04" db="EMBL/GenBank/DDBJ databases">
        <authorList>
            <person name="De Canck E."/>
        </authorList>
    </citation>
    <scope>NUCLEOTIDE SEQUENCE [LARGE SCALE GENOMIC DNA]</scope>
    <source>
        <strain evidence="4 5">LMG 28614</strain>
    </source>
</reference>
<dbReference type="GO" id="GO:0000160">
    <property type="term" value="P:phosphorelay signal transduction system"/>
    <property type="evidence" value="ECO:0007669"/>
    <property type="project" value="InterPro"/>
</dbReference>